<name>A0AAW0CS92_9AGAR</name>
<evidence type="ECO:0000313" key="3">
    <source>
        <dbReference type="EMBL" id="KAK7041563.1"/>
    </source>
</evidence>
<keyword evidence="1" id="KW-0694">RNA-binding</keyword>
<keyword evidence="4" id="KW-1185">Reference proteome</keyword>
<gene>
    <name evidence="3" type="ORF">VNI00_009150</name>
</gene>
<accession>A0AAW0CS92</accession>
<dbReference type="GO" id="GO:0003723">
    <property type="term" value="F:RNA binding"/>
    <property type="evidence" value="ECO:0007669"/>
    <property type="project" value="UniProtKB-KW"/>
</dbReference>
<proteinExistence type="inferred from homology"/>
<dbReference type="PANTHER" id="PTHR23079:SF55">
    <property type="entry name" value="RNA-DIRECTED RNA POLYMERASE"/>
    <property type="match status" value="1"/>
</dbReference>
<dbReference type="PANTHER" id="PTHR23079">
    <property type="entry name" value="RNA-DEPENDENT RNA POLYMERASE"/>
    <property type="match status" value="1"/>
</dbReference>
<organism evidence="3 4">
    <name type="scientific">Paramarasmius palmivorus</name>
    <dbReference type="NCBI Taxonomy" id="297713"/>
    <lineage>
        <taxon>Eukaryota</taxon>
        <taxon>Fungi</taxon>
        <taxon>Dikarya</taxon>
        <taxon>Basidiomycota</taxon>
        <taxon>Agaricomycotina</taxon>
        <taxon>Agaricomycetes</taxon>
        <taxon>Agaricomycetidae</taxon>
        <taxon>Agaricales</taxon>
        <taxon>Marasmiineae</taxon>
        <taxon>Marasmiaceae</taxon>
        <taxon>Paramarasmius</taxon>
    </lineage>
</organism>
<reference evidence="3 4" key="1">
    <citation type="submission" date="2024-01" db="EMBL/GenBank/DDBJ databases">
        <title>A draft genome for a cacao thread blight-causing isolate of Paramarasmius palmivorus.</title>
        <authorList>
            <person name="Baruah I.K."/>
            <person name="Bukari Y."/>
            <person name="Amoako-Attah I."/>
            <person name="Meinhardt L.W."/>
            <person name="Bailey B.A."/>
            <person name="Cohen S.P."/>
        </authorList>
    </citation>
    <scope>NUCLEOTIDE SEQUENCE [LARGE SCALE GENOMIC DNA]</scope>
    <source>
        <strain evidence="3 4">GH-12</strain>
    </source>
</reference>
<dbReference type="GO" id="GO:0031380">
    <property type="term" value="C:nuclear RNA-directed RNA polymerase complex"/>
    <property type="evidence" value="ECO:0007669"/>
    <property type="project" value="TreeGrafter"/>
</dbReference>
<evidence type="ECO:0000259" key="2">
    <source>
        <dbReference type="Pfam" id="PF05183"/>
    </source>
</evidence>
<comment type="catalytic activity">
    <reaction evidence="1">
        <text>RNA(n) + a ribonucleoside 5'-triphosphate = RNA(n+1) + diphosphate</text>
        <dbReference type="Rhea" id="RHEA:21248"/>
        <dbReference type="Rhea" id="RHEA-COMP:14527"/>
        <dbReference type="Rhea" id="RHEA-COMP:17342"/>
        <dbReference type="ChEBI" id="CHEBI:33019"/>
        <dbReference type="ChEBI" id="CHEBI:61557"/>
        <dbReference type="ChEBI" id="CHEBI:140395"/>
        <dbReference type="EC" id="2.7.7.48"/>
    </reaction>
</comment>
<comment type="caution">
    <text evidence="3">The sequence shown here is derived from an EMBL/GenBank/DDBJ whole genome shotgun (WGS) entry which is preliminary data.</text>
</comment>
<dbReference type="EC" id="2.7.7.48" evidence="1"/>
<sequence length="1214" mass="138814">MEFSIRNIPWDITRVEFIHQIAKDILHNDEFLPISSSDERRINFHVKLNHNDAGGIGNNGTGILILPTRAIGSKFLAWIRSKAFVVKERPIRFYQADRPPSEKMVSNLTRTHFIDPAGEEKRLNIVRELSDGRISVDSVQFGVFFQPTSRKGPGKPVNCPSTEFSVESAINKQASLYFDYNRKAIQVTIPQNSSNDCFDHMIISFSDISKIYVGYGPPPYVCFDTVIPASFEREDIYRTLTGDRVADRRKYKRKIGALDPGHARISRYCHKIRLQLFYDGRRDVVEHFCALSKFAGLPEDRIIRGEIEASAKHTLLSDKVLHGLRIRFDRFVWPIMFQLECLLHSGILHTGQIDDILLRVEKLYKKHSKDPDLIALLLRTYNAHLPYLDPGQSPMECFEHLASASHDHTGLFALPSGNFNCYHVTFTPTRRFLEGPYPTQSNRVIRLYPDFQDRFMRVDFCEEDSTQYGDKREIESIPFLQSHVGHILREGFRLGNRDFEFLGYSNSSLRNHSVWFMSPFDHPSEGRVTSESIRASIGDFKGLSIEDYPREERMFYDKDQELLRHPSKYAARLGQAFTATRPSVTIRRDQWEIVPDVGNEPYLFTDGIGSISEELRNRIENKLNEDHDRLNIVPSAYQIRILGFKGVVAVDQKLQGEIHMRLRPSMRKFGKITKDDVDIEIVQSFGYPMRAYLNRPLVMFLEDKGVKKEHFKELLNGAKANVYSSEDSLNKCYSLMKAHSLGQSFRLPWVLEQLDNNCCDIVPNHPLGHINVDNPFFQELRNVAQLSILRDIKYDARIPVPDSYVLVGVVDEGPAHRSKSPEPINELQENEIYACIQEPDDIEPRYIEGLCAVCRNPITHPGDVQRVNAIGKPPPNKRFMFAHMKNVVVFPSKGKRSIPSCLAGGDLDGDIFMVIKYPQLLPVNHDAAASYRAPQPRLLSRACNIEDVCEFVVRFIHSNILGLLSFGVRDESCLKLADLCSQAVDYSKHGVEVDLKKNPLPEPLLPHMKPDWQANDPHPPETDYYKSNRALGDIWHGIELLPSIRNGSGRGTSTSPNPLSSILRTKVERYIDPDTCIQGHSEVILRVFRRYRDELQYICNTHVLTAAAGNTPKSLRESEVVMGVMLARSPDKTRKNDRIWRMKTHTRMLIRDVKVALKLIATEDVEPREILELAWCAWETSAQRESEFAANSFGLIALDCLFQALEKLTLIELI</sequence>
<dbReference type="Pfam" id="PF05183">
    <property type="entry name" value="RdRP"/>
    <property type="match status" value="1"/>
</dbReference>
<dbReference type="Proteomes" id="UP001383192">
    <property type="component" value="Unassembled WGS sequence"/>
</dbReference>
<dbReference type="GO" id="GO:0030422">
    <property type="term" value="P:siRNA processing"/>
    <property type="evidence" value="ECO:0007669"/>
    <property type="project" value="TreeGrafter"/>
</dbReference>
<keyword evidence="1" id="KW-0548">Nucleotidyltransferase</keyword>
<dbReference type="AlphaFoldDB" id="A0AAW0CS92"/>
<protein>
    <recommendedName>
        <fullName evidence="1">RNA-dependent RNA polymerase</fullName>
        <ecNumber evidence="1">2.7.7.48</ecNumber>
    </recommendedName>
</protein>
<feature type="domain" description="RDRP core" evidence="2">
    <location>
        <begin position="426"/>
        <end position="1035"/>
    </location>
</feature>
<dbReference type="GO" id="GO:0003968">
    <property type="term" value="F:RNA-directed RNA polymerase activity"/>
    <property type="evidence" value="ECO:0007669"/>
    <property type="project" value="UniProtKB-KW"/>
</dbReference>
<dbReference type="EMBL" id="JAYKXP010000033">
    <property type="protein sequence ID" value="KAK7041563.1"/>
    <property type="molecule type" value="Genomic_DNA"/>
</dbReference>
<dbReference type="InterPro" id="IPR007855">
    <property type="entry name" value="RDRP"/>
</dbReference>
<keyword evidence="1" id="KW-0696">RNA-directed RNA polymerase</keyword>
<comment type="similarity">
    <text evidence="1">Belongs to the RdRP family.</text>
</comment>
<evidence type="ECO:0000313" key="4">
    <source>
        <dbReference type="Proteomes" id="UP001383192"/>
    </source>
</evidence>
<dbReference type="InterPro" id="IPR057596">
    <property type="entry name" value="RDRP_core"/>
</dbReference>
<evidence type="ECO:0000256" key="1">
    <source>
        <dbReference type="RuleBase" id="RU363098"/>
    </source>
</evidence>
<keyword evidence="1" id="KW-0808">Transferase</keyword>